<proteinExistence type="predicted"/>
<dbReference type="FunFam" id="3.60.130.10:FF:000011">
    <property type="entry name" value="Taurine catabolism dioxygenase TauD"/>
    <property type="match status" value="1"/>
</dbReference>
<dbReference type="EMBL" id="JAULSV010000005">
    <property type="protein sequence ID" value="KAK0643966.1"/>
    <property type="molecule type" value="Genomic_DNA"/>
</dbReference>
<reference evidence="4" key="1">
    <citation type="submission" date="2023-06" db="EMBL/GenBank/DDBJ databases">
        <title>Genome-scale phylogeny and comparative genomics of the fungal order Sordariales.</title>
        <authorList>
            <consortium name="Lawrence Berkeley National Laboratory"/>
            <person name="Hensen N."/>
            <person name="Bonometti L."/>
            <person name="Westerberg I."/>
            <person name="Brannstrom I.O."/>
            <person name="Guillou S."/>
            <person name="Cros-Aarteil S."/>
            <person name="Calhoun S."/>
            <person name="Haridas S."/>
            <person name="Kuo A."/>
            <person name="Mondo S."/>
            <person name="Pangilinan J."/>
            <person name="Riley R."/>
            <person name="Labutti K."/>
            <person name="Andreopoulos B."/>
            <person name="Lipzen A."/>
            <person name="Chen C."/>
            <person name="Yanf M."/>
            <person name="Daum C."/>
            <person name="Ng V."/>
            <person name="Clum A."/>
            <person name="Steindorff A."/>
            <person name="Ohm R."/>
            <person name="Martin F."/>
            <person name="Silar P."/>
            <person name="Natvig D."/>
            <person name="Lalanne C."/>
            <person name="Gautier V."/>
            <person name="Ament-Velasquez S.L."/>
            <person name="Kruys A."/>
            <person name="Hutchinson M.I."/>
            <person name="Powell A.J."/>
            <person name="Barry K."/>
            <person name="Miller A.N."/>
            <person name="Grigoriev I.V."/>
            <person name="Debuchy R."/>
            <person name="Gladieux P."/>
            <person name="Thoren M.H."/>
            <person name="Johannesson H."/>
        </authorList>
    </citation>
    <scope>NUCLEOTIDE SEQUENCE</scope>
    <source>
        <strain evidence="4">SMH2532-1</strain>
    </source>
</reference>
<gene>
    <name evidence="4" type="ORF">B0T16DRAFT_332896</name>
</gene>
<dbReference type="Proteomes" id="UP001174936">
    <property type="component" value="Unassembled WGS sequence"/>
</dbReference>
<dbReference type="SUPFAM" id="SSF51197">
    <property type="entry name" value="Clavaminate synthase-like"/>
    <property type="match status" value="1"/>
</dbReference>
<dbReference type="Gene3D" id="3.60.130.10">
    <property type="entry name" value="Clavaminate synthase-like"/>
    <property type="match status" value="1"/>
</dbReference>
<dbReference type="GO" id="GO:0016491">
    <property type="term" value="F:oxidoreductase activity"/>
    <property type="evidence" value="ECO:0007669"/>
    <property type="project" value="UniProtKB-KW"/>
</dbReference>
<dbReference type="PANTHER" id="PTHR10696:SF54">
    <property type="entry name" value="FAMILY OXIDOREDUCTASE, PUTATIVE (AFU_ORTHOLOGUE AFUA_4G13850)-RELATED"/>
    <property type="match status" value="1"/>
</dbReference>
<dbReference type="InterPro" id="IPR003819">
    <property type="entry name" value="TauD/TfdA-like"/>
</dbReference>
<dbReference type="InterPro" id="IPR042098">
    <property type="entry name" value="TauD-like_sf"/>
</dbReference>
<comment type="caution">
    <text evidence="4">The sequence shown here is derived from an EMBL/GenBank/DDBJ whole genome shotgun (WGS) entry which is preliminary data.</text>
</comment>
<keyword evidence="1" id="KW-0560">Oxidoreductase</keyword>
<sequence>MSSTSVQSGPPGQPDIGYAPDHDKYLARIKRRRETEKLETTLPDGFPRELKSKLVWDGNDLFERYDWNYWLTDEDLAEIEAALVHFRNTGLSLGYISQNTFPLPTLHPKLREISNEIHNGHGFKVVRGIPVHLHTREENIIIYAGVSAHVAPIRGRQDHQYNGQPADVVLAHIKDLTSRVDASNIGAPAYTSERQVFHTDAGDVIALFALGEAAHGGQSYLSSSWKVYNELAATRPDLIRTLSEPWAADGFGKLDKPYILNPLLHHQPATATDPERLIIQYARRSFTGYWGLPRSADIPPITEAQAEALDALHFTAEKYAVALDFRRGDIQYVNNLSIFHARGGFQDSEEKQRHLVRLWLRDPEYAWKTPDALRDRWARLFNGVTPEKSVFPLEARIRSASKGDSGDGEKGGHGGYWVVGHRD</sequence>
<dbReference type="PANTHER" id="PTHR10696">
    <property type="entry name" value="GAMMA-BUTYROBETAINE HYDROXYLASE-RELATED"/>
    <property type="match status" value="1"/>
</dbReference>
<organism evidence="4 5">
    <name type="scientific">Cercophora newfieldiana</name>
    <dbReference type="NCBI Taxonomy" id="92897"/>
    <lineage>
        <taxon>Eukaryota</taxon>
        <taxon>Fungi</taxon>
        <taxon>Dikarya</taxon>
        <taxon>Ascomycota</taxon>
        <taxon>Pezizomycotina</taxon>
        <taxon>Sordariomycetes</taxon>
        <taxon>Sordariomycetidae</taxon>
        <taxon>Sordariales</taxon>
        <taxon>Lasiosphaeriaceae</taxon>
        <taxon>Cercophora</taxon>
    </lineage>
</organism>
<keyword evidence="5" id="KW-1185">Reference proteome</keyword>
<feature type="region of interest" description="Disordered" evidence="2">
    <location>
        <begin position="1"/>
        <end position="20"/>
    </location>
</feature>
<dbReference type="InterPro" id="IPR050411">
    <property type="entry name" value="AlphaKG_dependent_hydroxylases"/>
</dbReference>
<protein>
    <recommendedName>
        <fullName evidence="3">TauD/TfdA-like domain-containing protein</fullName>
    </recommendedName>
</protein>
<evidence type="ECO:0000313" key="5">
    <source>
        <dbReference type="Proteomes" id="UP001174936"/>
    </source>
</evidence>
<dbReference type="AlphaFoldDB" id="A0AA39Y0X5"/>
<feature type="compositionally biased region" description="Polar residues" evidence="2">
    <location>
        <begin position="1"/>
        <end position="10"/>
    </location>
</feature>
<evidence type="ECO:0000313" key="4">
    <source>
        <dbReference type="EMBL" id="KAK0643966.1"/>
    </source>
</evidence>
<feature type="domain" description="TauD/TfdA-like" evidence="3">
    <location>
        <begin position="96"/>
        <end position="359"/>
    </location>
</feature>
<evidence type="ECO:0000256" key="2">
    <source>
        <dbReference type="SAM" id="MobiDB-lite"/>
    </source>
</evidence>
<evidence type="ECO:0000259" key="3">
    <source>
        <dbReference type="Pfam" id="PF02668"/>
    </source>
</evidence>
<name>A0AA39Y0X5_9PEZI</name>
<dbReference type="Pfam" id="PF02668">
    <property type="entry name" value="TauD"/>
    <property type="match status" value="1"/>
</dbReference>
<evidence type="ECO:0000256" key="1">
    <source>
        <dbReference type="ARBA" id="ARBA00023002"/>
    </source>
</evidence>
<accession>A0AA39Y0X5</accession>